<dbReference type="RefSeq" id="WP_152213753.1">
    <property type="nucleotide sequence ID" value="NZ_WFLN01000009.1"/>
</dbReference>
<feature type="transmembrane region" description="Helical" evidence="6">
    <location>
        <begin position="277"/>
        <end position="295"/>
    </location>
</feature>
<evidence type="ECO:0000313" key="8">
    <source>
        <dbReference type="Proteomes" id="UP000442694"/>
    </source>
</evidence>
<feature type="transmembrane region" description="Helical" evidence="6">
    <location>
        <begin position="212"/>
        <end position="233"/>
    </location>
</feature>
<protein>
    <recommendedName>
        <fullName evidence="9">MFS transporter</fullName>
    </recommendedName>
</protein>
<evidence type="ECO:0000256" key="1">
    <source>
        <dbReference type="ARBA" id="ARBA00004651"/>
    </source>
</evidence>
<dbReference type="SUPFAM" id="SSF103473">
    <property type="entry name" value="MFS general substrate transporter"/>
    <property type="match status" value="1"/>
</dbReference>
<feature type="transmembrane region" description="Helical" evidence="6">
    <location>
        <begin position="137"/>
        <end position="157"/>
    </location>
</feature>
<evidence type="ECO:0000256" key="4">
    <source>
        <dbReference type="ARBA" id="ARBA00022989"/>
    </source>
</evidence>
<feature type="transmembrane region" description="Helical" evidence="6">
    <location>
        <begin position="69"/>
        <end position="91"/>
    </location>
</feature>
<dbReference type="Gene3D" id="1.20.1250.20">
    <property type="entry name" value="MFS general substrate transporter like domains"/>
    <property type="match status" value="1"/>
</dbReference>
<feature type="transmembrane region" description="Helical" evidence="6">
    <location>
        <begin position="364"/>
        <end position="387"/>
    </location>
</feature>
<comment type="subcellular location">
    <subcellularLocation>
        <location evidence="1">Cell membrane</location>
        <topology evidence="1">Multi-pass membrane protein</topology>
    </subcellularLocation>
</comment>
<keyword evidence="3 6" id="KW-0812">Transmembrane</keyword>
<keyword evidence="2" id="KW-1003">Cell membrane</keyword>
<evidence type="ECO:0008006" key="9">
    <source>
        <dbReference type="Google" id="ProtNLM"/>
    </source>
</evidence>
<feature type="transmembrane region" description="Helical" evidence="6">
    <location>
        <begin position="301"/>
        <end position="322"/>
    </location>
</feature>
<evidence type="ECO:0000256" key="3">
    <source>
        <dbReference type="ARBA" id="ARBA00022692"/>
    </source>
</evidence>
<evidence type="ECO:0000256" key="5">
    <source>
        <dbReference type="ARBA" id="ARBA00023136"/>
    </source>
</evidence>
<keyword evidence="5 6" id="KW-0472">Membrane</keyword>
<keyword evidence="4 6" id="KW-1133">Transmembrane helix</keyword>
<evidence type="ECO:0000313" key="7">
    <source>
        <dbReference type="EMBL" id="KAB8028603.1"/>
    </source>
</evidence>
<feature type="transmembrane region" description="Helical" evidence="6">
    <location>
        <begin position="163"/>
        <end position="181"/>
    </location>
</feature>
<proteinExistence type="predicted"/>
<dbReference type="PANTHER" id="PTHR23513">
    <property type="entry name" value="INTEGRAL MEMBRANE EFFLUX PROTEIN-RELATED"/>
    <property type="match status" value="1"/>
</dbReference>
<feature type="transmembrane region" description="Helical" evidence="6">
    <location>
        <begin position="334"/>
        <end position="358"/>
    </location>
</feature>
<evidence type="ECO:0000256" key="2">
    <source>
        <dbReference type="ARBA" id="ARBA00022475"/>
    </source>
</evidence>
<feature type="transmembrane region" description="Helical" evidence="6">
    <location>
        <begin position="253"/>
        <end position="270"/>
    </location>
</feature>
<sequence length="396" mass="44888">MSKDKEVNSFSYLRTLSLIGDYAKGFYLPLFIYRVSNGNISLAGISYMFDFLPRLFLTPFFGKLADSKNCLLIVRILELLRVLFILIWYIFYSFTSIWLISPLITVISGILMVFYETSANRILNNEKMTQFQTKSQLLEPAARLIGPMLIGFSLAVINNREALIIIILLYIFTFFLNINTIHSKNLRQNDSNEKEKIFDFSGFIFHFTHKGFLLITLSAMLLNLFFGVFQTLLIPIMRTHYQASESIASLPNILGGSVSIAIAIVIPKFLKKINSILVAYIGATFLFLSTLLVILDIGKIFFSLAFGLLIIGSALFGIFFRVERIKLIPSEKLGNILGANTSLLLFAIPLAGGIIYLLEKFLPSVFMLSILGLFCSAGIFLIIYIYYNKFKYLKNH</sequence>
<comment type="caution">
    <text evidence="7">The sequence shown here is derived from an EMBL/GenBank/DDBJ whole genome shotgun (WGS) entry which is preliminary data.</text>
</comment>
<dbReference type="AlphaFoldDB" id="A0A833JB07"/>
<dbReference type="Proteomes" id="UP000442694">
    <property type="component" value="Unassembled WGS sequence"/>
</dbReference>
<dbReference type="PANTHER" id="PTHR23513:SF6">
    <property type="entry name" value="MAJOR FACILITATOR SUPERFAMILY ASSOCIATED DOMAIN-CONTAINING PROTEIN"/>
    <property type="match status" value="1"/>
</dbReference>
<name>A0A833JB07_9BACT</name>
<dbReference type="GO" id="GO:0005886">
    <property type="term" value="C:plasma membrane"/>
    <property type="evidence" value="ECO:0007669"/>
    <property type="project" value="UniProtKB-SubCell"/>
</dbReference>
<keyword evidence="8" id="KW-1185">Reference proteome</keyword>
<evidence type="ECO:0000256" key="6">
    <source>
        <dbReference type="SAM" id="Phobius"/>
    </source>
</evidence>
<organism evidence="7 8">
    <name type="scientific">Fluviispira multicolorata</name>
    <dbReference type="NCBI Taxonomy" id="2654512"/>
    <lineage>
        <taxon>Bacteria</taxon>
        <taxon>Pseudomonadati</taxon>
        <taxon>Bdellovibrionota</taxon>
        <taxon>Oligoflexia</taxon>
        <taxon>Silvanigrellales</taxon>
        <taxon>Silvanigrellaceae</taxon>
        <taxon>Fluviispira</taxon>
    </lineage>
</organism>
<dbReference type="InterPro" id="IPR036259">
    <property type="entry name" value="MFS_trans_sf"/>
</dbReference>
<gene>
    <name evidence="7" type="ORF">GCL57_12860</name>
</gene>
<feature type="transmembrane region" description="Helical" evidence="6">
    <location>
        <begin position="97"/>
        <end position="116"/>
    </location>
</feature>
<reference evidence="7 8" key="1">
    <citation type="submission" date="2019-10" db="EMBL/GenBank/DDBJ databases">
        <title>New genus of Silvanigrellaceae.</title>
        <authorList>
            <person name="Pitt A."/>
            <person name="Hahn M.W."/>
        </authorList>
    </citation>
    <scope>NUCLEOTIDE SEQUENCE [LARGE SCALE GENOMIC DNA]</scope>
    <source>
        <strain evidence="7 8">33A1-SZDP</strain>
    </source>
</reference>
<accession>A0A833JB07</accession>
<dbReference type="EMBL" id="WFLN01000009">
    <property type="protein sequence ID" value="KAB8028603.1"/>
    <property type="molecule type" value="Genomic_DNA"/>
</dbReference>